<dbReference type="AlphaFoldDB" id="A0A2M9QBN0"/>
<dbReference type="SUPFAM" id="SSF82714">
    <property type="entry name" value="Multidrug efflux transporter AcrB TolC docking domain, DN and DC subdomains"/>
    <property type="match status" value="1"/>
</dbReference>
<reference evidence="1 2" key="1">
    <citation type="submission" date="2017-11" db="EMBL/GenBank/DDBJ databases">
        <title>Bacterial isolate from king chilli rhizosphere.</title>
        <authorList>
            <person name="Takhelmayum P."/>
            <person name="Sarangthem I."/>
        </authorList>
    </citation>
    <scope>NUCLEOTIDE SEQUENCE [LARGE SCALE GENOMIC DNA]</scope>
    <source>
        <strain evidence="2">t26</strain>
    </source>
</reference>
<organism evidence="1 2">
    <name type="scientific">Lysinibacillus xylanilyticus</name>
    <dbReference type="NCBI Taxonomy" id="582475"/>
    <lineage>
        <taxon>Bacteria</taxon>
        <taxon>Bacillati</taxon>
        <taxon>Bacillota</taxon>
        <taxon>Bacilli</taxon>
        <taxon>Bacillales</taxon>
        <taxon>Bacillaceae</taxon>
        <taxon>Lysinibacillus</taxon>
    </lineage>
</organism>
<evidence type="ECO:0000313" key="1">
    <source>
        <dbReference type="EMBL" id="PJO45469.1"/>
    </source>
</evidence>
<evidence type="ECO:0000313" key="2">
    <source>
        <dbReference type="Proteomes" id="UP000232101"/>
    </source>
</evidence>
<dbReference type="Gene3D" id="3.30.2090.10">
    <property type="entry name" value="Multidrug efflux transporter AcrB TolC docking domain, DN and DC subdomains"/>
    <property type="match status" value="1"/>
</dbReference>
<accession>A0A2M9QBN0</accession>
<dbReference type="Gene3D" id="3.30.70.1440">
    <property type="entry name" value="Multidrug efflux transporter AcrB pore domain"/>
    <property type="match status" value="1"/>
</dbReference>
<dbReference type="GO" id="GO:0005886">
    <property type="term" value="C:plasma membrane"/>
    <property type="evidence" value="ECO:0007669"/>
    <property type="project" value="TreeGrafter"/>
</dbReference>
<feature type="non-terminal residue" evidence="1">
    <location>
        <position position="114"/>
    </location>
</feature>
<gene>
    <name evidence="1" type="ORF">CWD94_01055</name>
</gene>
<protein>
    <submittedName>
        <fullName evidence="1">ACR family transporter</fullName>
    </submittedName>
</protein>
<dbReference type="RefSeq" id="WP_198516143.1">
    <property type="nucleotide sequence ID" value="NZ_PHQY01000063.1"/>
</dbReference>
<dbReference type="GO" id="GO:0042910">
    <property type="term" value="F:xenobiotic transmembrane transporter activity"/>
    <property type="evidence" value="ECO:0007669"/>
    <property type="project" value="TreeGrafter"/>
</dbReference>
<sequence length="114" mass="12396">VQPLEMGPPVGRPIQYRVSGPQIDKVREYAMGLAGVLDGNPNIGDIVYDWNEPGKMLKIDIAQDKARQLGLSSEDVAQIMNSVVTGSAVTQVRDDIYLVNVIGRAEDSERGSLE</sequence>
<dbReference type="Pfam" id="PF00873">
    <property type="entry name" value="ACR_tran"/>
    <property type="match status" value="1"/>
</dbReference>
<dbReference type="PANTHER" id="PTHR32063:SF64">
    <property type="entry name" value="ACRB_ACRD_ACRF FAMILY PROTEIN"/>
    <property type="match status" value="1"/>
</dbReference>
<name>A0A2M9QBN0_9BACI</name>
<dbReference type="Proteomes" id="UP000232101">
    <property type="component" value="Unassembled WGS sequence"/>
</dbReference>
<comment type="caution">
    <text evidence="1">The sequence shown here is derived from an EMBL/GenBank/DDBJ whole genome shotgun (WGS) entry which is preliminary data.</text>
</comment>
<dbReference type="EMBL" id="PHQY01000063">
    <property type="protein sequence ID" value="PJO45469.1"/>
    <property type="molecule type" value="Genomic_DNA"/>
</dbReference>
<proteinExistence type="predicted"/>
<dbReference type="InterPro" id="IPR027463">
    <property type="entry name" value="AcrB_DN_DC_subdom"/>
</dbReference>
<dbReference type="PANTHER" id="PTHR32063">
    <property type="match status" value="1"/>
</dbReference>
<dbReference type="InterPro" id="IPR001036">
    <property type="entry name" value="Acrflvin-R"/>
</dbReference>
<feature type="non-terminal residue" evidence="1">
    <location>
        <position position="1"/>
    </location>
</feature>